<dbReference type="RefSeq" id="WP_067003405.1">
    <property type="nucleotide sequence ID" value="NZ_BNDU01000006.1"/>
</dbReference>
<proteinExistence type="predicted"/>
<dbReference type="OrthoDB" id="3375894at2"/>
<evidence type="ECO:0000313" key="3">
    <source>
        <dbReference type="Proteomes" id="UP000054241"/>
    </source>
</evidence>
<gene>
    <name evidence="2" type="ORF">AQI88_25330</name>
</gene>
<keyword evidence="3" id="KW-1185">Reference proteome</keyword>
<protein>
    <submittedName>
        <fullName evidence="2">Uncharacterized protein</fullName>
    </submittedName>
</protein>
<comment type="caution">
    <text evidence="2">The sequence shown here is derived from an EMBL/GenBank/DDBJ whole genome shotgun (WGS) entry which is preliminary data.</text>
</comment>
<sequence length="425" mass="46909">MGVTDPAGPVMDRDEVDRALARLGQEHEAIETSLLALQDHAGRRLLEGADLTGVTKERWAAAEASITLLWAYFDAYTATLRSAREIRARRRWSSREDLMELTGLLRGDTVTVPGNGKLSEQFSLGTLVDRMNELYASSLDMVVAADAVWSALPARIDLLAAELQRTRTLAHSVGVRPGEHPAGDDLERITRTLTRLREDVVSDPLAFWVPAEGSSAPGGGRPDTTVYDREARALEDVRREIDAVLTVRQDAEARLIRLRDVLSRADRTLAEARTARGEVLAKIAATEVPVVSGPPTVLQEQLAMAAEYRRQAQWHRLSPLLESLEQKAEDELLRARESLTAVTAPLAVRAELRGRLDAYKAKVARHGLAEDPLLVERYDAARRMLWSAPCDLRVAEQAVLRYQHAAAEQLGAPYGGPQDRRSESS</sequence>
<dbReference type="AlphaFoldDB" id="A0A101NIC9"/>
<dbReference type="Proteomes" id="UP000054241">
    <property type="component" value="Unassembled WGS sequence"/>
</dbReference>
<accession>A0A101NIC9</accession>
<keyword evidence="1" id="KW-0175">Coiled coil</keyword>
<evidence type="ECO:0000313" key="2">
    <source>
        <dbReference type="EMBL" id="KUM93730.1"/>
    </source>
</evidence>
<organism evidence="2 3">
    <name type="scientific">Streptomyces cellostaticus</name>
    <dbReference type="NCBI Taxonomy" id="67285"/>
    <lineage>
        <taxon>Bacteria</taxon>
        <taxon>Bacillati</taxon>
        <taxon>Actinomycetota</taxon>
        <taxon>Actinomycetes</taxon>
        <taxon>Kitasatosporales</taxon>
        <taxon>Streptomycetaceae</taxon>
        <taxon>Streptomyces</taxon>
    </lineage>
</organism>
<dbReference type="STRING" id="67285.AQI88_25330"/>
<name>A0A101NIC9_9ACTN</name>
<evidence type="ECO:0000256" key="1">
    <source>
        <dbReference type="SAM" id="Coils"/>
    </source>
</evidence>
<feature type="coiled-coil region" evidence="1">
    <location>
        <begin position="234"/>
        <end position="268"/>
    </location>
</feature>
<reference evidence="2 3" key="1">
    <citation type="submission" date="2015-10" db="EMBL/GenBank/DDBJ databases">
        <title>Draft genome sequence of Streptomyces cellostaticus DSM 40189, type strain for the species Streptomyces cellostaticus.</title>
        <authorList>
            <person name="Ruckert C."/>
            <person name="Winkler A."/>
            <person name="Kalinowski J."/>
            <person name="Kampfer P."/>
            <person name="Glaeser S."/>
        </authorList>
    </citation>
    <scope>NUCLEOTIDE SEQUENCE [LARGE SCALE GENOMIC DNA]</scope>
    <source>
        <strain evidence="2 3">DSM 40189</strain>
    </source>
</reference>
<dbReference type="EMBL" id="LMWL01000044">
    <property type="protein sequence ID" value="KUM93730.1"/>
    <property type="molecule type" value="Genomic_DNA"/>
</dbReference>